<feature type="active site" description="Proton acceptor" evidence="14">
    <location>
        <position position="67"/>
    </location>
</feature>
<evidence type="ECO:0000256" key="14">
    <source>
        <dbReference type="PIRSR" id="PIRSR600823-1"/>
    </source>
</evidence>
<keyword evidence="4" id="KW-0964">Secreted</keyword>
<evidence type="ECO:0000256" key="15">
    <source>
        <dbReference type="PIRSR" id="PIRSR600823-2"/>
    </source>
</evidence>
<feature type="binding site" description="axial binding residue" evidence="16">
    <location>
        <position position="193"/>
    </location>
    <ligand>
        <name>heme b</name>
        <dbReference type="ChEBI" id="CHEBI:60344"/>
    </ligand>
    <ligandPart>
        <name>Fe</name>
        <dbReference type="ChEBI" id="CHEBI:18248"/>
    </ligandPart>
</feature>
<proteinExistence type="inferred from homology"/>
<evidence type="ECO:0000256" key="7">
    <source>
        <dbReference type="ARBA" id="ARBA00022723"/>
    </source>
</evidence>
<dbReference type="Gramene" id="BGIOSGA011874-TA">
    <property type="protein sequence ID" value="BGIOSGA011874-PA"/>
    <property type="gene ID" value="BGIOSGA011874"/>
</dbReference>
<keyword evidence="12" id="KW-0873">Pyrrolidone carboxylic acid</keyword>
<dbReference type="InterPro" id="IPR033905">
    <property type="entry name" value="Secretory_peroxidase"/>
</dbReference>
<evidence type="ECO:0000256" key="8">
    <source>
        <dbReference type="ARBA" id="ARBA00022837"/>
    </source>
</evidence>
<feature type="region of interest" description="Disordered" evidence="20">
    <location>
        <begin position="337"/>
        <end position="486"/>
    </location>
</feature>
<comment type="cofactor">
    <cofactor evidence="16">
        <name>Ca(2+)</name>
        <dbReference type="ChEBI" id="CHEBI:29108"/>
    </cofactor>
    <text evidence="16">Binds 2 calcium ions per subunit.</text>
</comment>
<protein>
    <recommendedName>
        <fullName evidence="3">peroxidase</fullName>
        <ecNumber evidence="3">1.11.1.7</ecNumber>
    </recommendedName>
</protein>
<keyword evidence="6" id="KW-0349">Heme</keyword>
<feature type="binding site" evidence="16">
    <location>
        <position position="75"/>
    </location>
    <ligand>
        <name>Ca(2+)</name>
        <dbReference type="ChEBI" id="CHEBI:29108"/>
        <label>1</label>
    </ligand>
</feature>
<evidence type="ECO:0000259" key="22">
    <source>
        <dbReference type="PROSITE" id="PS50873"/>
    </source>
</evidence>
<dbReference type="Pfam" id="PF00141">
    <property type="entry name" value="peroxidase"/>
    <property type="match status" value="1"/>
</dbReference>
<evidence type="ECO:0000313" key="24">
    <source>
        <dbReference type="Proteomes" id="UP000007015"/>
    </source>
</evidence>
<feature type="binding site" evidence="15">
    <location>
        <position position="162"/>
    </location>
    <ligand>
        <name>substrate</name>
    </ligand>
</feature>
<feature type="binding site" evidence="16">
    <location>
        <position position="243"/>
    </location>
    <ligand>
        <name>Ca(2+)</name>
        <dbReference type="ChEBI" id="CHEBI:29108"/>
        <label>2</label>
    </ligand>
</feature>
<evidence type="ECO:0000256" key="16">
    <source>
        <dbReference type="PIRSR" id="PIRSR600823-3"/>
    </source>
</evidence>
<evidence type="ECO:0000256" key="3">
    <source>
        <dbReference type="ARBA" id="ARBA00012313"/>
    </source>
</evidence>
<dbReference type="GO" id="GO:0046872">
    <property type="term" value="F:metal ion binding"/>
    <property type="evidence" value="ECO:0007669"/>
    <property type="project" value="UniProtKB-KW"/>
</dbReference>
<dbReference type="GO" id="GO:0006979">
    <property type="term" value="P:response to oxidative stress"/>
    <property type="evidence" value="ECO:0007669"/>
    <property type="project" value="InterPro"/>
</dbReference>
<evidence type="ECO:0000256" key="2">
    <source>
        <dbReference type="ARBA" id="ARBA00002322"/>
    </source>
</evidence>
<keyword evidence="13" id="KW-0376">Hydrogen peroxide</keyword>
<dbReference type="STRING" id="39946.A2XCM0"/>
<gene>
    <name evidence="23" type="ORF">OsI_10053</name>
</gene>
<evidence type="ECO:0000256" key="4">
    <source>
        <dbReference type="ARBA" id="ARBA00022525"/>
    </source>
</evidence>
<evidence type="ECO:0000256" key="5">
    <source>
        <dbReference type="ARBA" id="ARBA00022559"/>
    </source>
</evidence>
<dbReference type="PRINTS" id="PR00461">
    <property type="entry name" value="PLPEROXIDASE"/>
</dbReference>
<feature type="chain" id="PRO_5002649419" description="peroxidase" evidence="21">
    <location>
        <begin position="18"/>
        <end position="486"/>
    </location>
</feature>
<dbReference type="FunFam" id="1.10.420.10:FF:000001">
    <property type="entry name" value="Peroxidase"/>
    <property type="match status" value="1"/>
</dbReference>
<dbReference type="PROSITE" id="PS00436">
    <property type="entry name" value="PEROXIDASE_2"/>
    <property type="match status" value="1"/>
</dbReference>
<dbReference type="InterPro" id="IPR000823">
    <property type="entry name" value="Peroxidase_pln"/>
</dbReference>
<feature type="compositionally biased region" description="Basic and acidic residues" evidence="20">
    <location>
        <begin position="145"/>
        <end position="158"/>
    </location>
</feature>
<keyword evidence="8 16" id="KW-0106">Calcium</keyword>
<keyword evidence="21" id="KW-0732">Signal</keyword>
<evidence type="ECO:0000256" key="9">
    <source>
        <dbReference type="ARBA" id="ARBA00023002"/>
    </source>
</evidence>
<name>A2XCM0_ORYSI</name>
<feature type="site" description="Transition state stabilizer" evidence="17">
    <location>
        <position position="63"/>
    </location>
</feature>
<dbReference type="PRINTS" id="PR00458">
    <property type="entry name" value="PEROXIDASE"/>
</dbReference>
<evidence type="ECO:0000256" key="6">
    <source>
        <dbReference type="ARBA" id="ARBA00022617"/>
    </source>
</evidence>
<dbReference type="InterPro" id="IPR002016">
    <property type="entry name" value="Haem_peroxidase"/>
</dbReference>
<evidence type="ECO:0000256" key="11">
    <source>
        <dbReference type="ARBA" id="ARBA00023157"/>
    </source>
</evidence>
<dbReference type="GO" id="GO:0140825">
    <property type="term" value="F:lactoperoxidase activity"/>
    <property type="evidence" value="ECO:0007669"/>
    <property type="project" value="UniProtKB-EC"/>
</dbReference>
<dbReference type="SUPFAM" id="SSF48113">
    <property type="entry name" value="Heme-dependent peroxidases"/>
    <property type="match status" value="1"/>
</dbReference>
<feature type="binding site" evidence="16">
    <location>
        <position position="235"/>
    </location>
    <ligand>
        <name>Ca(2+)</name>
        <dbReference type="ChEBI" id="CHEBI:29108"/>
        <label>2</label>
    </ligand>
</feature>
<evidence type="ECO:0000256" key="20">
    <source>
        <dbReference type="SAM" id="MobiDB-lite"/>
    </source>
</evidence>
<dbReference type="GO" id="GO:0020037">
    <property type="term" value="F:heme binding"/>
    <property type="evidence" value="ECO:0007669"/>
    <property type="project" value="InterPro"/>
</dbReference>
<feature type="disulfide bond" evidence="18">
    <location>
        <begin position="121"/>
        <end position="311"/>
    </location>
</feature>
<dbReference type="EMBL" id="CM000128">
    <property type="protein sequence ID" value="EAY88580.1"/>
    <property type="molecule type" value="Genomic_DNA"/>
</dbReference>
<evidence type="ECO:0000256" key="19">
    <source>
        <dbReference type="RuleBase" id="RU004241"/>
    </source>
</evidence>
<sequence>MDTRLPLLLLLAGVVAAAAPLLATAQLSADFYSSTCPNVEKVVSTVIERKFKEDPTTSALLLRLLFHDCFANGCDASILIDPLSNQSAEKEAGPNISVKGYDIIDEIKTELEKECPQVVSCADIVALSTRDSVRLAGGPNYDVPTGRRDSLVSNREEGDSLPGPDIAVPKLMAQFSEKGFSADEMVVLLAGGHSIGKAKCFFIEVDAAPIDPTYRSNITAFCDGKDGDKGAVPLDPITPDVVDPNYFELVMDKKMPLTIDRLMGMDARTKPIVESMGKKTDQFDATFGKAMTKLSGMKVITGKDGEIRKSCSEFNNPVNTDDGPSVIRISSLNPEEMMGSFAPATGKSPSAASESRKVAPGGAMEERMAAGEAKTDASGGAMAERLAAGEAKTAAAASEDENQAAAGGAAGDEAAAEEEGTKSNKKKAERVTAEVPADEAAPAAKKPRAMGGQSFSMAGAGAGGEPAKKSTAMKSQSFSMAGQPQQ</sequence>
<evidence type="ECO:0000256" key="10">
    <source>
        <dbReference type="ARBA" id="ARBA00023004"/>
    </source>
</evidence>
<keyword evidence="11 18" id="KW-1015">Disulfide bond</keyword>
<evidence type="ECO:0000256" key="21">
    <source>
        <dbReference type="SAM" id="SignalP"/>
    </source>
</evidence>
<feature type="signal peptide" evidence="21">
    <location>
        <begin position="1"/>
        <end position="17"/>
    </location>
</feature>
<feature type="compositionally biased region" description="Polar residues" evidence="20">
    <location>
        <begin position="472"/>
        <end position="486"/>
    </location>
</feature>
<dbReference type="CDD" id="cd00693">
    <property type="entry name" value="secretory_peroxidase"/>
    <property type="match status" value="1"/>
</dbReference>
<keyword evidence="5" id="KW-0575">Peroxidase</keyword>
<dbReference type="AlphaFoldDB" id="A2XCM0"/>
<feature type="disulfide bond" evidence="18">
    <location>
        <begin position="200"/>
        <end position="222"/>
    </location>
</feature>
<feature type="domain" description="Plant heme peroxidase family profile" evidence="22">
    <location>
        <begin position="26"/>
        <end position="315"/>
    </location>
</feature>
<evidence type="ECO:0000256" key="12">
    <source>
        <dbReference type="ARBA" id="ARBA00023283"/>
    </source>
</evidence>
<evidence type="ECO:0000256" key="13">
    <source>
        <dbReference type="ARBA" id="ARBA00023324"/>
    </source>
</evidence>
<dbReference type="PROSITE" id="PS50873">
    <property type="entry name" value="PEROXIDASE_4"/>
    <property type="match status" value="1"/>
</dbReference>
<comment type="catalytic activity">
    <reaction evidence="1">
        <text>2 a phenolic donor + H2O2 = 2 a phenolic radical donor + 2 H2O</text>
        <dbReference type="Rhea" id="RHEA:56136"/>
        <dbReference type="ChEBI" id="CHEBI:15377"/>
        <dbReference type="ChEBI" id="CHEBI:16240"/>
        <dbReference type="ChEBI" id="CHEBI:139520"/>
        <dbReference type="ChEBI" id="CHEBI:139521"/>
        <dbReference type="EC" id="1.11.1.7"/>
    </reaction>
</comment>
<dbReference type="PANTHER" id="PTHR31517">
    <property type="match status" value="1"/>
</dbReference>
<accession>A2XCM0</accession>
<evidence type="ECO:0000256" key="18">
    <source>
        <dbReference type="PIRSR" id="PIRSR600823-5"/>
    </source>
</evidence>
<dbReference type="PANTHER" id="PTHR31517:SF59">
    <property type="entry name" value="PEROXIDASE"/>
    <property type="match status" value="1"/>
</dbReference>
<dbReference type="Gene3D" id="1.10.420.10">
    <property type="entry name" value="Peroxidase, domain 2"/>
    <property type="match status" value="1"/>
</dbReference>
<feature type="binding site" evidence="16">
    <location>
        <position position="238"/>
    </location>
    <ligand>
        <name>Ca(2+)</name>
        <dbReference type="ChEBI" id="CHEBI:29108"/>
        <label>2</label>
    </ligand>
</feature>
<comment type="function">
    <text evidence="2">Removal of H(2)O(2), oxidation of toxic reductants, biosynthesis and degradation of lignin, suberization, auxin catabolism, response to environmental stresses such as wounding, pathogen attack and oxidative stress. These functions might be dependent on each isozyme/isoform in each plant tissue.</text>
</comment>
<dbReference type="GO" id="GO:0042744">
    <property type="term" value="P:hydrogen peroxide catabolic process"/>
    <property type="evidence" value="ECO:0007669"/>
    <property type="project" value="UniProtKB-KW"/>
</dbReference>
<feature type="region of interest" description="Disordered" evidence="20">
    <location>
        <begin position="138"/>
        <end position="163"/>
    </location>
</feature>
<dbReference type="InterPro" id="IPR019794">
    <property type="entry name" value="Peroxidases_AS"/>
</dbReference>
<dbReference type="Gene3D" id="1.10.520.10">
    <property type="match status" value="1"/>
</dbReference>
<evidence type="ECO:0000313" key="23">
    <source>
        <dbReference type="EMBL" id="EAY88580.1"/>
    </source>
</evidence>
<comment type="cofactor">
    <cofactor evidence="16">
        <name>heme b</name>
        <dbReference type="ChEBI" id="CHEBI:60344"/>
    </cofactor>
    <text evidence="16">Binds 1 heme b (iron(II)-protoporphyrin IX) group per subunit.</text>
</comment>
<dbReference type="HOGENOM" id="CLU_010543_1_0_1"/>
<organism evidence="23 24">
    <name type="scientific">Oryza sativa subsp. indica</name>
    <name type="common">Rice</name>
    <dbReference type="NCBI Taxonomy" id="39946"/>
    <lineage>
        <taxon>Eukaryota</taxon>
        <taxon>Viridiplantae</taxon>
        <taxon>Streptophyta</taxon>
        <taxon>Embryophyta</taxon>
        <taxon>Tracheophyta</taxon>
        <taxon>Spermatophyta</taxon>
        <taxon>Magnoliopsida</taxon>
        <taxon>Liliopsida</taxon>
        <taxon>Poales</taxon>
        <taxon>Poaceae</taxon>
        <taxon>BOP clade</taxon>
        <taxon>Oryzoideae</taxon>
        <taxon>Oryzeae</taxon>
        <taxon>Oryzinae</taxon>
        <taxon>Oryza</taxon>
        <taxon>Oryza sativa</taxon>
    </lineage>
</organism>
<feature type="binding site" evidence="16">
    <location>
        <position position="77"/>
    </location>
    <ligand>
        <name>Ca(2+)</name>
        <dbReference type="ChEBI" id="CHEBI:29108"/>
        <label>1</label>
    </ligand>
</feature>
<feature type="disulfide bond" evidence="18">
    <location>
        <begin position="69"/>
        <end position="74"/>
    </location>
</feature>
<feature type="compositionally biased region" description="Basic and acidic residues" evidence="20">
    <location>
        <begin position="364"/>
        <end position="375"/>
    </location>
</feature>
<feature type="binding site" evidence="16">
    <location>
        <position position="73"/>
    </location>
    <ligand>
        <name>Ca(2+)</name>
        <dbReference type="ChEBI" id="CHEBI:29108"/>
        <label>1</label>
    </ligand>
</feature>
<dbReference type="EC" id="1.11.1.7" evidence="3"/>
<dbReference type="SMR" id="A2XCM0"/>
<evidence type="ECO:0000256" key="1">
    <source>
        <dbReference type="ARBA" id="ARBA00000189"/>
    </source>
</evidence>
<dbReference type="OMA" id="EPGFVNM"/>
<feature type="compositionally biased region" description="Low complexity" evidence="20">
    <location>
        <begin position="383"/>
        <end position="413"/>
    </location>
</feature>
<keyword evidence="9" id="KW-0560">Oxidoreductase</keyword>
<keyword evidence="7 16" id="KW-0479">Metal-binding</keyword>
<keyword evidence="10 16" id="KW-0408">Iron</keyword>
<comment type="similarity">
    <text evidence="19">Belongs to the peroxidase family.</text>
</comment>
<reference evidence="23 24" key="1">
    <citation type="journal article" date="2005" name="PLoS Biol.">
        <title>The genomes of Oryza sativa: a history of duplications.</title>
        <authorList>
            <person name="Yu J."/>
            <person name="Wang J."/>
            <person name="Lin W."/>
            <person name="Li S."/>
            <person name="Li H."/>
            <person name="Zhou J."/>
            <person name="Ni P."/>
            <person name="Dong W."/>
            <person name="Hu S."/>
            <person name="Zeng C."/>
            <person name="Zhang J."/>
            <person name="Zhang Y."/>
            <person name="Li R."/>
            <person name="Xu Z."/>
            <person name="Li S."/>
            <person name="Li X."/>
            <person name="Zheng H."/>
            <person name="Cong L."/>
            <person name="Lin L."/>
            <person name="Yin J."/>
            <person name="Geng J."/>
            <person name="Li G."/>
            <person name="Shi J."/>
            <person name="Liu J."/>
            <person name="Lv H."/>
            <person name="Li J."/>
            <person name="Wang J."/>
            <person name="Deng Y."/>
            <person name="Ran L."/>
            <person name="Shi X."/>
            <person name="Wang X."/>
            <person name="Wu Q."/>
            <person name="Li C."/>
            <person name="Ren X."/>
            <person name="Wang J."/>
            <person name="Wang X."/>
            <person name="Li D."/>
            <person name="Liu D."/>
            <person name="Zhang X."/>
            <person name="Ji Z."/>
            <person name="Zhao W."/>
            <person name="Sun Y."/>
            <person name="Zhang Z."/>
            <person name="Bao J."/>
            <person name="Han Y."/>
            <person name="Dong L."/>
            <person name="Ji J."/>
            <person name="Chen P."/>
            <person name="Wu S."/>
            <person name="Liu J."/>
            <person name="Xiao Y."/>
            <person name="Bu D."/>
            <person name="Tan J."/>
            <person name="Yang L."/>
            <person name="Ye C."/>
            <person name="Zhang J."/>
            <person name="Xu J."/>
            <person name="Zhou Y."/>
            <person name="Yu Y."/>
            <person name="Zhang B."/>
            <person name="Zhuang S."/>
            <person name="Wei H."/>
            <person name="Liu B."/>
            <person name="Lei M."/>
            <person name="Yu H."/>
            <person name="Li Y."/>
            <person name="Xu H."/>
            <person name="Wei S."/>
            <person name="He X."/>
            <person name="Fang L."/>
            <person name="Zhang Z."/>
            <person name="Zhang Y."/>
            <person name="Huang X."/>
            <person name="Su Z."/>
            <person name="Tong W."/>
            <person name="Li J."/>
            <person name="Tong Z."/>
            <person name="Li S."/>
            <person name="Ye J."/>
            <person name="Wang L."/>
            <person name="Fang L."/>
            <person name="Lei T."/>
            <person name="Chen C."/>
            <person name="Chen H."/>
            <person name="Xu Z."/>
            <person name="Li H."/>
            <person name="Huang H."/>
            <person name="Zhang F."/>
            <person name="Xu H."/>
            <person name="Li N."/>
            <person name="Zhao C."/>
            <person name="Li S."/>
            <person name="Dong L."/>
            <person name="Huang Y."/>
            <person name="Li L."/>
            <person name="Xi Y."/>
            <person name="Qi Q."/>
            <person name="Li W."/>
            <person name="Zhang B."/>
            <person name="Hu W."/>
            <person name="Zhang Y."/>
            <person name="Tian X."/>
            <person name="Jiao Y."/>
            <person name="Liang X."/>
            <person name="Jin J."/>
            <person name="Gao L."/>
            <person name="Zheng W."/>
            <person name="Hao B."/>
            <person name="Liu S."/>
            <person name="Wang W."/>
            <person name="Yuan L."/>
            <person name="Cao M."/>
            <person name="McDermott J."/>
            <person name="Samudrala R."/>
            <person name="Wang J."/>
            <person name="Wong G.K."/>
            <person name="Yang H."/>
        </authorList>
    </citation>
    <scope>NUCLEOTIDE SEQUENCE [LARGE SCALE GENOMIC DNA]</scope>
    <source>
        <strain evidence="24">cv. 93-11</strain>
    </source>
</reference>
<dbReference type="FunFam" id="1.10.520.10:FF:000008">
    <property type="entry name" value="Peroxidase"/>
    <property type="match status" value="1"/>
</dbReference>
<evidence type="ECO:0000256" key="17">
    <source>
        <dbReference type="PIRSR" id="PIRSR600823-4"/>
    </source>
</evidence>
<feature type="compositionally biased region" description="Low complexity" evidence="20">
    <location>
        <begin position="433"/>
        <end position="444"/>
    </location>
</feature>
<feature type="binding site" evidence="16">
    <location>
        <position position="68"/>
    </location>
    <ligand>
        <name>Ca(2+)</name>
        <dbReference type="ChEBI" id="CHEBI:29108"/>
        <label>1</label>
    </ligand>
</feature>
<dbReference type="Proteomes" id="UP000007015">
    <property type="component" value="Chromosome 3"/>
</dbReference>
<feature type="disulfide bond" evidence="18">
    <location>
        <begin position="36"/>
        <end position="115"/>
    </location>
</feature>
<keyword evidence="24" id="KW-1185">Reference proteome</keyword>
<feature type="binding site" evidence="16">
    <location>
        <position position="89"/>
    </location>
    <ligand>
        <name>Ca(2+)</name>
        <dbReference type="ChEBI" id="CHEBI:29108"/>
        <label>1</label>
    </ligand>
</feature>
<dbReference type="OrthoDB" id="2113341at2759"/>
<dbReference type="InterPro" id="IPR010255">
    <property type="entry name" value="Haem_peroxidase_sf"/>
</dbReference>